<dbReference type="VEuPathDB" id="CryptoDB:Vbra_9146"/>
<keyword evidence="3" id="KW-1185">Reference proteome</keyword>
<sequence>MPLVLCMALLAVGLMAAAIPSNTQSAADVSPTRFLALKSADKTDSTEAASQELAFIQQQLDHAHQLSTAAHEISVAAVESLDSALARQPSNGRDITCTVYMTKAWDYRVGGCPLAEDGQVTHVCVAEKTGRAWKTYYFKGTARRQELKPHAGLCFSKGIADEICRKAPTLEAAQFFGISIGDAIITGTYDLSGMHCYVDPDAIKDMIKAMNKATTVYKGDL</sequence>
<dbReference type="Proteomes" id="UP000041254">
    <property type="component" value="Unassembled WGS sequence"/>
</dbReference>
<proteinExistence type="predicted"/>
<dbReference type="AlphaFoldDB" id="A0A0G4FGT4"/>
<evidence type="ECO:0000256" key="1">
    <source>
        <dbReference type="SAM" id="SignalP"/>
    </source>
</evidence>
<dbReference type="EMBL" id="CDMY01000431">
    <property type="protein sequence ID" value="CEM12054.1"/>
    <property type="molecule type" value="Genomic_DNA"/>
</dbReference>
<feature type="chain" id="PRO_5005188589" evidence="1">
    <location>
        <begin position="18"/>
        <end position="221"/>
    </location>
</feature>
<keyword evidence="1" id="KW-0732">Signal</keyword>
<reference evidence="2 3" key="1">
    <citation type="submission" date="2014-11" db="EMBL/GenBank/DDBJ databases">
        <authorList>
            <person name="Zhu J."/>
            <person name="Qi W."/>
            <person name="Song R."/>
        </authorList>
    </citation>
    <scope>NUCLEOTIDE SEQUENCE [LARGE SCALE GENOMIC DNA]</scope>
</reference>
<name>A0A0G4FGT4_VITBC</name>
<organism evidence="2 3">
    <name type="scientific">Vitrella brassicaformis (strain CCMP3155)</name>
    <dbReference type="NCBI Taxonomy" id="1169540"/>
    <lineage>
        <taxon>Eukaryota</taxon>
        <taxon>Sar</taxon>
        <taxon>Alveolata</taxon>
        <taxon>Colpodellida</taxon>
        <taxon>Vitrellaceae</taxon>
        <taxon>Vitrella</taxon>
    </lineage>
</organism>
<evidence type="ECO:0000313" key="2">
    <source>
        <dbReference type="EMBL" id="CEM12054.1"/>
    </source>
</evidence>
<evidence type="ECO:0000313" key="3">
    <source>
        <dbReference type="Proteomes" id="UP000041254"/>
    </source>
</evidence>
<gene>
    <name evidence="2" type="ORF">Vbra_9146</name>
</gene>
<dbReference type="InParanoid" id="A0A0G4FGT4"/>
<feature type="signal peptide" evidence="1">
    <location>
        <begin position="1"/>
        <end position="17"/>
    </location>
</feature>
<protein>
    <submittedName>
        <fullName evidence="2">Uncharacterized protein</fullName>
    </submittedName>
</protein>
<accession>A0A0G4FGT4</accession>